<accession>A0A369I3Z6</accession>
<dbReference type="EMBL" id="QPIW01000023">
    <property type="protein sequence ID" value="RDB03772.1"/>
    <property type="molecule type" value="Genomic_DNA"/>
</dbReference>
<comment type="caution">
    <text evidence="2">The sequence shown here is derived from an EMBL/GenBank/DDBJ whole genome shotgun (WGS) entry which is preliminary data.</text>
</comment>
<keyword evidence="1" id="KW-0472">Membrane</keyword>
<keyword evidence="1" id="KW-1133">Transmembrane helix</keyword>
<name>A0A369I3Z6_9BACT</name>
<protein>
    <submittedName>
        <fullName evidence="2">Uncharacterized protein</fullName>
    </submittedName>
</protein>
<dbReference type="Proteomes" id="UP000253141">
    <property type="component" value="Unassembled WGS sequence"/>
</dbReference>
<organism evidence="2 3">
    <name type="scientific">Runella aurantiaca</name>
    <dbReference type="NCBI Taxonomy" id="2282308"/>
    <lineage>
        <taxon>Bacteria</taxon>
        <taxon>Pseudomonadati</taxon>
        <taxon>Bacteroidota</taxon>
        <taxon>Cytophagia</taxon>
        <taxon>Cytophagales</taxon>
        <taxon>Spirosomataceae</taxon>
        <taxon>Runella</taxon>
    </lineage>
</organism>
<gene>
    <name evidence="2" type="ORF">DVG78_22065</name>
</gene>
<feature type="transmembrane region" description="Helical" evidence="1">
    <location>
        <begin position="126"/>
        <end position="145"/>
    </location>
</feature>
<keyword evidence="1" id="KW-0812">Transmembrane</keyword>
<evidence type="ECO:0000313" key="3">
    <source>
        <dbReference type="Proteomes" id="UP000253141"/>
    </source>
</evidence>
<dbReference type="AlphaFoldDB" id="A0A369I3Z6"/>
<evidence type="ECO:0000256" key="1">
    <source>
        <dbReference type="SAM" id="Phobius"/>
    </source>
</evidence>
<proteinExistence type="predicted"/>
<sequence>MIPDLRALGFERTLYRSIITIKLLSLMESNAAPIEHSKPQIHSNNAHDEGFFAVLFDITKKHTLLFTFFFLIPFIILLISLGLKWYYIFYDTMHYLSDFQSVNGNWTDPQNYFSPGIDKYIRELDIAGLVGGIVGIFIGLFLTVTTEKINRQKERLNQQEMDHIKTQTGLLVQATKSLNGIMMEVSGKVNEKVQLMEGTKDVLEGIDKVIELSKMQGNSLLVLSNTAKIEAISPFRMDLVAKHADLKPHELRHATQFDYARRAEALLRDCTDVENKLKETAIYLQKIGSGARVEFVTLNDQNEGSSHAFLKYLGKIFNEHVSVETYRSGSNAALAVNETIPHHNRFMISMNGQEETDAQSVLIRQLYNQHSQAMREMLDLGVRVTKVNKTLPIQLFISTPRENTPGIQKTLCVCILGSGSNSSGRPSKLTAFLTDDPHIVSSMVELFYDYESDATLNTREFMQKL</sequence>
<reference evidence="2 3" key="1">
    <citation type="submission" date="2018-07" db="EMBL/GenBank/DDBJ databases">
        <title>Genome analysis of Runella aurantiaca.</title>
        <authorList>
            <person name="Yang X."/>
        </authorList>
    </citation>
    <scope>NUCLEOTIDE SEQUENCE [LARGE SCALE GENOMIC DNA]</scope>
    <source>
        <strain evidence="2 3">YX9</strain>
    </source>
</reference>
<keyword evidence="3" id="KW-1185">Reference proteome</keyword>
<feature type="transmembrane region" description="Helical" evidence="1">
    <location>
        <begin position="64"/>
        <end position="88"/>
    </location>
</feature>
<evidence type="ECO:0000313" key="2">
    <source>
        <dbReference type="EMBL" id="RDB03772.1"/>
    </source>
</evidence>